<dbReference type="PANTHER" id="PTHR38340">
    <property type="entry name" value="S-LAYER PROTEIN"/>
    <property type="match status" value="1"/>
</dbReference>
<dbReference type="EMBL" id="RCBY01000140">
    <property type="protein sequence ID" value="RQH33764.1"/>
    <property type="molecule type" value="Genomic_DNA"/>
</dbReference>
<dbReference type="Pfam" id="PF00353">
    <property type="entry name" value="HemolysinCabind"/>
    <property type="match status" value="3"/>
</dbReference>
<dbReference type="GO" id="GO:0005576">
    <property type="term" value="C:extracellular region"/>
    <property type="evidence" value="ECO:0007669"/>
    <property type="project" value="UniProtKB-SubCell"/>
</dbReference>
<dbReference type="Gene3D" id="2.150.10.10">
    <property type="entry name" value="Serralysin-like metalloprotease, C-terminal"/>
    <property type="match status" value="2"/>
</dbReference>
<evidence type="ECO:0000256" key="2">
    <source>
        <dbReference type="ARBA" id="ARBA00022525"/>
    </source>
</evidence>
<gene>
    <name evidence="4" type="ORF">D5R40_21220</name>
</gene>
<comment type="subcellular location">
    <subcellularLocation>
        <location evidence="1">Secreted</location>
    </subcellularLocation>
</comment>
<keyword evidence="5" id="KW-1185">Reference proteome</keyword>
<protein>
    <submittedName>
        <fullName evidence="4">Calcium-binding protein</fullName>
    </submittedName>
</protein>
<proteinExistence type="predicted"/>
<feature type="compositionally biased region" description="Basic and acidic residues" evidence="3">
    <location>
        <begin position="99"/>
        <end position="108"/>
    </location>
</feature>
<dbReference type="PROSITE" id="PS00330">
    <property type="entry name" value="HEMOLYSIN_CALCIUM"/>
    <property type="match status" value="1"/>
</dbReference>
<dbReference type="OrthoDB" id="476298at2"/>
<name>A0A3N6P7W8_9CYAN</name>
<evidence type="ECO:0000313" key="5">
    <source>
        <dbReference type="Proteomes" id="UP000269154"/>
    </source>
</evidence>
<dbReference type="PANTHER" id="PTHR38340:SF1">
    <property type="entry name" value="S-LAYER PROTEIN"/>
    <property type="match status" value="1"/>
</dbReference>
<keyword evidence="2" id="KW-0964">Secreted</keyword>
<comment type="caution">
    <text evidence="4">The sequence shown here is derived from an EMBL/GenBank/DDBJ whole genome shotgun (WGS) entry which is preliminary data.</text>
</comment>
<dbReference type="InterPro" id="IPR001343">
    <property type="entry name" value="Hemolysn_Ca-bd"/>
</dbReference>
<feature type="compositionally biased region" description="Polar residues" evidence="3">
    <location>
        <begin position="80"/>
        <end position="92"/>
    </location>
</feature>
<dbReference type="RefSeq" id="WP_124145820.1">
    <property type="nucleotide sequence ID" value="NZ_CAWOKI010000121.1"/>
</dbReference>
<accession>A0A3N6P7W8</accession>
<dbReference type="Proteomes" id="UP000269154">
    <property type="component" value="Unassembled WGS sequence"/>
</dbReference>
<organism evidence="4 5">
    <name type="scientific">Okeania hirsuta</name>
    <dbReference type="NCBI Taxonomy" id="1458930"/>
    <lineage>
        <taxon>Bacteria</taxon>
        <taxon>Bacillati</taxon>
        <taxon>Cyanobacteriota</taxon>
        <taxon>Cyanophyceae</taxon>
        <taxon>Oscillatoriophycideae</taxon>
        <taxon>Oscillatoriales</taxon>
        <taxon>Microcoleaceae</taxon>
        <taxon>Okeania</taxon>
    </lineage>
</organism>
<evidence type="ECO:0000313" key="4">
    <source>
        <dbReference type="EMBL" id="RQH33764.1"/>
    </source>
</evidence>
<dbReference type="InterPro" id="IPR011049">
    <property type="entry name" value="Serralysin-like_metalloprot_C"/>
</dbReference>
<dbReference type="SUPFAM" id="SSF51120">
    <property type="entry name" value="beta-Roll"/>
    <property type="match status" value="2"/>
</dbReference>
<sequence>MTQVVIPPGTETDPVTDVSTGIADGGRVRVYTPFPDRGVGTSGADQISALAGDDIVASGGGNDVVALGEGEDTGVGGTGNDSIQGNRGNDSIQGGDGDDCLRGGRDNDTLEGGEGEDIIFSDRGDDVARGGSGDDDIRGNQGNDFLEGNEGNDIIDGGKGNDTLDGGAGDDFISGARDNDILTGGAGADDFFFWYNSNGSYGVDTLTDFNRGEGDKIVLAASPFIPENARFNALTGTPNGDPLPADQFAVIENFNPVVDGASSAAIVYDPTNGLVYYNPTGSVGDENQFAKVDETVYDGNNPLQNTDFEIF</sequence>
<dbReference type="InterPro" id="IPR018511">
    <property type="entry name" value="Hemolysin-typ_Ca-bd_CS"/>
</dbReference>
<dbReference type="AlphaFoldDB" id="A0A3N6P7W8"/>
<feature type="region of interest" description="Disordered" evidence="3">
    <location>
        <begin position="68"/>
        <end position="162"/>
    </location>
</feature>
<dbReference type="PRINTS" id="PR00313">
    <property type="entry name" value="CABNDNGRPT"/>
</dbReference>
<reference evidence="4 5" key="1">
    <citation type="journal article" date="2018" name="ACS Chem. Biol.">
        <title>Ketoreductase domain dysfunction expands chemodiversity: malyngamide biosynthesis in the cyanobacterium Okeania hirsuta.</title>
        <authorList>
            <person name="Moss N.A."/>
            <person name="Leao T."/>
            <person name="Rankin M."/>
            <person name="McCullough T.M."/>
            <person name="Qu P."/>
            <person name="Korobeynikov A."/>
            <person name="Smith J.L."/>
            <person name="Gerwick L."/>
            <person name="Gerwick W.H."/>
        </authorList>
    </citation>
    <scope>NUCLEOTIDE SEQUENCE [LARGE SCALE GENOMIC DNA]</scope>
    <source>
        <strain evidence="4 5">PAB10Feb10-1</strain>
    </source>
</reference>
<feature type="compositionally biased region" description="Acidic residues" evidence="3">
    <location>
        <begin position="109"/>
        <end position="119"/>
    </location>
</feature>
<dbReference type="InterPro" id="IPR050557">
    <property type="entry name" value="RTX_toxin/Mannuronan_C5-epim"/>
</dbReference>
<evidence type="ECO:0000256" key="1">
    <source>
        <dbReference type="ARBA" id="ARBA00004613"/>
    </source>
</evidence>
<dbReference type="GO" id="GO:0005509">
    <property type="term" value="F:calcium ion binding"/>
    <property type="evidence" value="ECO:0007669"/>
    <property type="project" value="InterPro"/>
</dbReference>
<evidence type="ECO:0000256" key="3">
    <source>
        <dbReference type="SAM" id="MobiDB-lite"/>
    </source>
</evidence>